<evidence type="ECO:0000256" key="2">
    <source>
        <dbReference type="SAM" id="SignalP"/>
    </source>
</evidence>
<dbReference type="Pfam" id="PF12836">
    <property type="entry name" value="HHH_3"/>
    <property type="match status" value="1"/>
</dbReference>
<feature type="region of interest" description="Disordered" evidence="1">
    <location>
        <begin position="22"/>
        <end position="51"/>
    </location>
</feature>
<proteinExistence type="predicted"/>
<evidence type="ECO:0000256" key="1">
    <source>
        <dbReference type="SAM" id="MobiDB-lite"/>
    </source>
</evidence>
<dbReference type="SUPFAM" id="SSF81585">
    <property type="entry name" value="PsbU/PolX domain-like"/>
    <property type="match status" value="1"/>
</dbReference>
<reference evidence="3 4" key="1">
    <citation type="submission" date="2019-06" db="EMBL/GenBank/DDBJ databases">
        <title>New taxonomy in bacterial strain CC-CFT640, isolated from vineyard.</title>
        <authorList>
            <person name="Lin S.-Y."/>
            <person name="Tsai C.-F."/>
            <person name="Young C.-C."/>
        </authorList>
    </citation>
    <scope>NUCLEOTIDE SEQUENCE [LARGE SCALE GENOMIC DNA]</scope>
    <source>
        <strain evidence="3 4">CC-CFT640</strain>
    </source>
</reference>
<dbReference type="EMBL" id="VDUZ01000022">
    <property type="protein sequence ID" value="TXL73770.1"/>
    <property type="molecule type" value="Genomic_DNA"/>
</dbReference>
<dbReference type="RefSeq" id="WP_147848564.1">
    <property type="nucleotide sequence ID" value="NZ_VDUZ01000022.1"/>
</dbReference>
<name>A0A5C8PJE9_9HYPH</name>
<sequence>MSARSRLLAAILMGALAATPGSLFAQTPKPSTTAPAPAPAPKPSTTTPAPKPAAELIDINAATKEQLMTLKGIGEARSDAIIKGRPYRAKNELVDKKIVPQAVYNDIKDHIIAHQVAAPATPATPPATKK</sequence>
<keyword evidence="4" id="KW-1185">Reference proteome</keyword>
<protein>
    <recommendedName>
        <fullName evidence="5">Helix-hairpin-helix domain-containing protein</fullName>
    </recommendedName>
</protein>
<dbReference type="Gene3D" id="1.10.150.320">
    <property type="entry name" value="Photosystem II 12 kDa extrinsic protein"/>
    <property type="match status" value="1"/>
</dbReference>
<accession>A0A5C8PJE9</accession>
<organism evidence="3 4">
    <name type="scientific">Vineibacter terrae</name>
    <dbReference type="NCBI Taxonomy" id="2586908"/>
    <lineage>
        <taxon>Bacteria</taxon>
        <taxon>Pseudomonadati</taxon>
        <taxon>Pseudomonadota</taxon>
        <taxon>Alphaproteobacteria</taxon>
        <taxon>Hyphomicrobiales</taxon>
        <taxon>Vineibacter</taxon>
    </lineage>
</organism>
<comment type="caution">
    <text evidence="3">The sequence shown here is derived from an EMBL/GenBank/DDBJ whole genome shotgun (WGS) entry which is preliminary data.</text>
</comment>
<dbReference type="Proteomes" id="UP000321638">
    <property type="component" value="Unassembled WGS sequence"/>
</dbReference>
<dbReference type="OrthoDB" id="9787778at2"/>
<keyword evidence="2" id="KW-0732">Signal</keyword>
<gene>
    <name evidence="3" type="ORF">FHP25_19105</name>
</gene>
<evidence type="ECO:0008006" key="5">
    <source>
        <dbReference type="Google" id="ProtNLM"/>
    </source>
</evidence>
<evidence type="ECO:0000313" key="4">
    <source>
        <dbReference type="Proteomes" id="UP000321638"/>
    </source>
</evidence>
<feature type="signal peptide" evidence="2">
    <location>
        <begin position="1"/>
        <end position="25"/>
    </location>
</feature>
<feature type="chain" id="PRO_5022994366" description="Helix-hairpin-helix domain-containing protein" evidence="2">
    <location>
        <begin position="26"/>
        <end position="130"/>
    </location>
</feature>
<dbReference type="AlphaFoldDB" id="A0A5C8PJE9"/>
<evidence type="ECO:0000313" key="3">
    <source>
        <dbReference type="EMBL" id="TXL73770.1"/>
    </source>
</evidence>